<accession>A0AA39ZSP7</accession>
<sequence>MSKRFFEYTKRGFPIHNVCWDLLEHAFYPDEVPLERLFRVLDSLTQLSHGLLDCGLKAYTGQDDEYYPWEARSDKKLHKKPPFGESPVDVDVRRILEASALSEDSSVRPADGVWDSRRAREQAQVLIATYLSTIDVQNVCAALPSWSHVLDSPVFWASRFKPTNAELSWFYEVRQSIHQGPRDWKKLIQLLTKPNWNDAIPAQLILSSHLRIEKRFGRGSSQ</sequence>
<name>A0AA39ZSP7_9PEZI</name>
<dbReference type="Proteomes" id="UP001172159">
    <property type="component" value="Unassembled WGS sequence"/>
</dbReference>
<evidence type="ECO:0000313" key="2">
    <source>
        <dbReference type="Proteomes" id="UP001172159"/>
    </source>
</evidence>
<proteinExistence type="predicted"/>
<protein>
    <submittedName>
        <fullName evidence="1">Uncharacterized protein</fullName>
    </submittedName>
</protein>
<organism evidence="1 2">
    <name type="scientific">Apiosordaria backusii</name>
    <dbReference type="NCBI Taxonomy" id="314023"/>
    <lineage>
        <taxon>Eukaryota</taxon>
        <taxon>Fungi</taxon>
        <taxon>Dikarya</taxon>
        <taxon>Ascomycota</taxon>
        <taxon>Pezizomycotina</taxon>
        <taxon>Sordariomycetes</taxon>
        <taxon>Sordariomycetidae</taxon>
        <taxon>Sordariales</taxon>
        <taxon>Lasiosphaeriaceae</taxon>
        <taxon>Apiosordaria</taxon>
    </lineage>
</organism>
<comment type="caution">
    <text evidence="1">The sequence shown here is derived from an EMBL/GenBank/DDBJ whole genome shotgun (WGS) entry which is preliminary data.</text>
</comment>
<keyword evidence="2" id="KW-1185">Reference proteome</keyword>
<evidence type="ECO:0000313" key="1">
    <source>
        <dbReference type="EMBL" id="KAK0702926.1"/>
    </source>
</evidence>
<dbReference type="EMBL" id="JAUKTV010000023">
    <property type="protein sequence ID" value="KAK0702926.1"/>
    <property type="molecule type" value="Genomic_DNA"/>
</dbReference>
<gene>
    <name evidence="1" type="ORF">B0T21DRAFT_416802</name>
</gene>
<reference evidence="1" key="1">
    <citation type="submission" date="2023-06" db="EMBL/GenBank/DDBJ databases">
        <title>Genome-scale phylogeny and comparative genomics of the fungal order Sordariales.</title>
        <authorList>
            <consortium name="Lawrence Berkeley National Laboratory"/>
            <person name="Hensen N."/>
            <person name="Bonometti L."/>
            <person name="Westerberg I."/>
            <person name="Brannstrom I.O."/>
            <person name="Guillou S."/>
            <person name="Cros-Aarteil S."/>
            <person name="Calhoun S."/>
            <person name="Haridas S."/>
            <person name="Kuo A."/>
            <person name="Mondo S."/>
            <person name="Pangilinan J."/>
            <person name="Riley R."/>
            <person name="Labutti K."/>
            <person name="Andreopoulos B."/>
            <person name="Lipzen A."/>
            <person name="Chen C."/>
            <person name="Yanf M."/>
            <person name="Daum C."/>
            <person name="Ng V."/>
            <person name="Clum A."/>
            <person name="Steindorff A."/>
            <person name="Ohm R."/>
            <person name="Martin F."/>
            <person name="Silar P."/>
            <person name="Natvig D."/>
            <person name="Lalanne C."/>
            <person name="Gautier V."/>
            <person name="Ament-Velasquez S.L."/>
            <person name="Kruys A."/>
            <person name="Hutchinson M.I."/>
            <person name="Powell A.J."/>
            <person name="Barry K."/>
            <person name="Miller A.N."/>
            <person name="Grigoriev I.V."/>
            <person name="Debuchy R."/>
            <person name="Gladieux P."/>
            <person name="Thoren M.H."/>
            <person name="Johannesson H."/>
        </authorList>
    </citation>
    <scope>NUCLEOTIDE SEQUENCE</scope>
    <source>
        <strain evidence="1">CBS 540.89</strain>
    </source>
</reference>
<dbReference type="AlphaFoldDB" id="A0AA39ZSP7"/>